<proteinExistence type="predicted"/>
<evidence type="ECO:0000313" key="3">
    <source>
        <dbReference type="Proteomes" id="UP000813018"/>
    </source>
</evidence>
<evidence type="ECO:0000313" key="2">
    <source>
        <dbReference type="EMBL" id="MBW7465575.1"/>
    </source>
</evidence>
<organism evidence="2 3">
    <name type="scientific">Pontibacter aydingkolensis</name>
    <dbReference type="NCBI Taxonomy" id="1911536"/>
    <lineage>
        <taxon>Bacteria</taxon>
        <taxon>Pseudomonadati</taxon>
        <taxon>Bacteroidota</taxon>
        <taxon>Cytophagia</taxon>
        <taxon>Cytophagales</taxon>
        <taxon>Hymenobacteraceae</taxon>
        <taxon>Pontibacter</taxon>
    </lineage>
</organism>
<keyword evidence="3" id="KW-1185">Reference proteome</keyword>
<accession>A0ABS7CP06</accession>
<sequence>MKKIVFAFFLLLLCQQAFAQRNIETRLGYSYNDDFAFTDEWQYLSTDIYLFNGNKFTRVLNELEKGVRKPKKKYGNSLEYLFITAQLKNMKLFGNDAIVYPLYNFHINEDKREYKTHVSDHLEVVRIIDKMPLTSAQSSIDAVINAKAVTNNDGDQVFSLVANQLVNLSKLTNPSSAVLSLVGEFGNLLNARTGKKEYKFSSTIRLYEGQDFDTRLHSVRIYVFVPGDVKTVTIKSVKLTDYLSKSSNKLDRKSLEELTAYKDYPFMVVANYKSLYKMDVLTGDEVTLDLIEKRKQKILSAYEQKLVNDETFRQEKLYVEFLRVFAEMKQNLNTYRLNYRNNSPEVNAKNLFGIVQEYKRLKSTYDAREKEFAKNSTYINIFKQEYEAILGNADLYLEADHNLKNGKILVNTLRELENEPKSWNTPEKREAALAKLHAVELPKQEFLSASVEGEAIIRLIKKLEDLQYNEVFAQDLQKLSAAEASDETLAQRNALLDKATSSKCQSCRDKVRDAVTEYNKRYDSFKLRQALNKKNELNQLAEQTVFKNLKKQLCIESNLQTATAAANPTLELYVSRMHEKNNEFGKSIKQLDEFNKQEPEATRLSKVQEYNTRLQQLMKEVEQNFEILYSLDKTLCNCSEVGQG</sequence>
<gene>
    <name evidence="2" type="ORF">K0O23_00725</name>
</gene>
<feature type="chain" id="PRO_5046544717" evidence="1">
    <location>
        <begin position="20"/>
        <end position="644"/>
    </location>
</feature>
<keyword evidence="1" id="KW-0732">Signal</keyword>
<protein>
    <submittedName>
        <fullName evidence="2">Uncharacterized protein</fullName>
    </submittedName>
</protein>
<dbReference type="Proteomes" id="UP000813018">
    <property type="component" value="Unassembled WGS sequence"/>
</dbReference>
<reference evidence="2 3" key="1">
    <citation type="journal article" date="2016" name="Int. J. Syst. Evol. Microbiol.">
        <title>Pontibacter aydingkolensis sp. nov., isolated from soil of a salt lake.</title>
        <authorList>
            <person name="Osman G."/>
            <person name="Zhang T."/>
            <person name="Lou K."/>
            <person name="Gao Y."/>
            <person name="Chang W."/>
            <person name="Lin Q."/>
            <person name="Yang H.M."/>
            <person name="Huo X.D."/>
            <person name="Wang N."/>
        </authorList>
    </citation>
    <scope>NUCLEOTIDE SEQUENCE [LARGE SCALE GENOMIC DNA]</scope>
    <source>
        <strain evidence="2 3">KACC 19255</strain>
    </source>
</reference>
<comment type="caution">
    <text evidence="2">The sequence shown here is derived from an EMBL/GenBank/DDBJ whole genome shotgun (WGS) entry which is preliminary data.</text>
</comment>
<dbReference type="EMBL" id="JAHYXK010000001">
    <property type="protein sequence ID" value="MBW7465575.1"/>
    <property type="molecule type" value="Genomic_DNA"/>
</dbReference>
<evidence type="ECO:0000256" key="1">
    <source>
        <dbReference type="SAM" id="SignalP"/>
    </source>
</evidence>
<dbReference type="RefSeq" id="WP_219875465.1">
    <property type="nucleotide sequence ID" value="NZ_JAHYXK010000001.1"/>
</dbReference>
<feature type="signal peptide" evidence="1">
    <location>
        <begin position="1"/>
        <end position="19"/>
    </location>
</feature>
<name>A0ABS7CP06_9BACT</name>